<keyword evidence="2" id="KW-1185">Reference proteome</keyword>
<dbReference type="AlphaFoldDB" id="F4RNM3"/>
<dbReference type="HOGENOM" id="CLU_1865550_0_0_1"/>
<dbReference type="KEGG" id="mlr:MELLADRAFT_87519"/>
<evidence type="ECO:0000313" key="1">
    <source>
        <dbReference type="EMBL" id="EGG06006.1"/>
    </source>
</evidence>
<sequence length="137" mass="15250">MHDTTLTASTLTAWVNVGSVPCIWRLRPAAEKRVINCLRAQIMVMMRAAAASSLNCDGSPRVLAHVMPQTHTLRLTFPCPDYMFGSHEPLSLPLLLCLPLAFSPSMSTTPISFGFFIQNYTSTWTINNQAIRDFNSF</sequence>
<accession>F4RNM3</accession>
<name>F4RNM3_MELLP</name>
<organism evidence="2">
    <name type="scientific">Melampsora larici-populina (strain 98AG31 / pathotype 3-4-7)</name>
    <name type="common">Poplar leaf rust fungus</name>
    <dbReference type="NCBI Taxonomy" id="747676"/>
    <lineage>
        <taxon>Eukaryota</taxon>
        <taxon>Fungi</taxon>
        <taxon>Dikarya</taxon>
        <taxon>Basidiomycota</taxon>
        <taxon>Pucciniomycotina</taxon>
        <taxon>Pucciniomycetes</taxon>
        <taxon>Pucciniales</taxon>
        <taxon>Melampsoraceae</taxon>
        <taxon>Melampsora</taxon>
    </lineage>
</organism>
<dbReference type="GeneID" id="18934544"/>
<proteinExistence type="predicted"/>
<dbReference type="RefSeq" id="XP_007410657.1">
    <property type="nucleotide sequence ID" value="XM_007410595.1"/>
</dbReference>
<dbReference type="Proteomes" id="UP000001072">
    <property type="component" value="Unassembled WGS sequence"/>
</dbReference>
<protein>
    <submittedName>
        <fullName evidence="1">Uncharacterized protein</fullName>
    </submittedName>
</protein>
<evidence type="ECO:0000313" key="2">
    <source>
        <dbReference type="Proteomes" id="UP000001072"/>
    </source>
</evidence>
<dbReference type="InParanoid" id="F4RNM3"/>
<dbReference type="VEuPathDB" id="FungiDB:MELLADRAFT_87519"/>
<gene>
    <name evidence="1" type="ORF">MELLADRAFT_87519</name>
</gene>
<dbReference type="EMBL" id="GL883110">
    <property type="protein sequence ID" value="EGG06006.1"/>
    <property type="molecule type" value="Genomic_DNA"/>
</dbReference>
<reference evidence="2" key="1">
    <citation type="journal article" date="2011" name="Proc. Natl. Acad. Sci. U.S.A.">
        <title>Obligate biotrophy features unraveled by the genomic analysis of rust fungi.</title>
        <authorList>
            <person name="Duplessis S."/>
            <person name="Cuomo C.A."/>
            <person name="Lin Y.-C."/>
            <person name="Aerts A."/>
            <person name="Tisserant E."/>
            <person name="Veneault-Fourrey C."/>
            <person name="Joly D.L."/>
            <person name="Hacquard S."/>
            <person name="Amselem J."/>
            <person name="Cantarel B.L."/>
            <person name="Chiu R."/>
            <person name="Coutinho P.M."/>
            <person name="Feau N."/>
            <person name="Field M."/>
            <person name="Frey P."/>
            <person name="Gelhaye E."/>
            <person name="Goldberg J."/>
            <person name="Grabherr M.G."/>
            <person name="Kodira C.D."/>
            <person name="Kohler A."/>
            <person name="Kuees U."/>
            <person name="Lindquist E.A."/>
            <person name="Lucas S.M."/>
            <person name="Mago R."/>
            <person name="Mauceli E."/>
            <person name="Morin E."/>
            <person name="Murat C."/>
            <person name="Pangilinan J.L."/>
            <person name="Park R."/>
            <person name="Pearson M."/>
            <person name="Quesneville H."/>
            <person name="Rouhier N."/>
            <person name="Sakthikumar S."/>
            <person name="Salamov A.A."/>
            <person name="Schmutz J."/>
            <person name="Selles B."/>
            <person name="Shapiro H."/>
            <person name="Tanguay P."/>
            <person name="Tuskan G.A."/>
            <person name="Henrissat B."/>
            <person name="Van de Peer Y."/>
            <person name="Rouze P."/>
            <person name="Ellis J.G."/>
            <person name="Dodds P.N."/>
            <person name="Schein J.E."/>
            <person name="Zhong S."/>
            <person name="Hamelin R.C."/>
            <person name="Grigoriev I.V."/>
            <person name="Szabo L.J."/>
            <person name="Martin F."/>
        </authorList>
    </citation>
    <scope>NUCLEOTIDE SEQUENCE [LARGE SCALE GENOMIC DNA]</scope>
    <source>
        <strain evidence="2">98AG31 / pathotype 3-4-7</strain>
    </source>
</reference>